<sequence>MIVKPTDAPPLIKLPLQHCADAAAMPPQTMAASTSRSASGGPASTLDNVRVLKTWQLAPAARASDAPHTETLHDPHALLALDANDGSTIFIRADTLAEQLRRTRPDVVDRDGSVDFARFIDIQGKNRGASDWVWRQVRQLVLEDDGITDLAKELFKKKATDMAVDWAAQKGATALMTAIESQLAGPPGLYRWNGGVLTPQDLIASDAVLDDQAPILLFIHGTGSHTMGSFGELPGTAAWKDLQLKFGAQIVGLEHRTFSESPIDNALQAVDRLPKGARLHVVSHSRGGLVADLLCLDPNDPNLPQWIKNYRRAPRPDEVEREKHNPALAGEREAFARSEREKLDKLVKLLQDKSLQVTHYVRVAAPARGTALLSDNLDVFLSCLLSLVRKFASWSIGTAVGALATPAAGSAAAQVAARSLKLLERVVLEIADKRMQPQVVPGIEAMLPEAPMGMLLARARPQPNLKMAIVAGDTDESASSILQRIGYMFVNWALFDRARNDLVVNTDSMYGGLFDHAQEAHAMAVEGPQVNHFHYFRDTVRYRNRPLPSSLSDWLLDRALVARGAVLPAKRGEGDVLLVKRQLESRPLVFLLPGIMGSSLTVGGETFWLNPLKLALDGLDSIAMRAPKVSSSGLIESAYKQLHDYLDETHEVIAYPYDWRKSLPDLGTQLAADLRKQLGKRPKRSIRLLAHSMGGLVIRAAFKQDPTLWKALVEQADGLVVMLGTPNHGAYSMVETLLGQSDTIRMLARVDLQNNLKKILQIVAEFPGALHLLPAPGFEDVGGHGPVDFYGAASWSQLALKNDDFWFGDELGARPDFALLQKVQQSWQALADNSWVDLAPDRISYVYGQGKNTPCGLDISSEQLMLRGTAQGDGTVTWRSGKLGNLPDNRCWYMPVVHGELASTSHYFPEIESLLLKRTPALLKRLPVSRAGERSSALVSFRGGPPAYPADAQLLSQVLGRTSSLEPKPQLTTLQINVLAMNLSCIQVPLICGHYRGDPISGAEAAIDQNLVNGALSQRQRLGLYSGELGNATVVLVPRTAAEVSRGTGRGALVVGLGEMGELTPEVVTQAVRNGVLRYLLNAVDQYAQVTRMEDPDEPEALLPLHIASLLLGTNSSAQLTVEESIRAVTLGVLQANREYAAVCAGPKGRPAAVTRLDIVEMFVDAAICAGYTVATLDHELAGELQRLNSRLEVAQAVQFGEGARPRLSVIPPGNYWPRLQVSSADHVGHGRDSGSRGEARFERPPQRLNYLYMGQRARVEAVVDQRQPGLLERMVDSALRGPNPTRYDAAAFFGNSLFQLMLPLGFKSAVRKSDNLILVLDDSSANLPWEMLETDGVPMIKRTRLVRQFITQRYRREVVRTDLMNACVIGDPDTQGYFKQFRPKGDGPWPERLVGLPGALRESQAVSRVLDGAGYTTWSLGSGASAVEVFDQLFARPYRVLVICAHGVFRSKDSNGQLRSGVVLSDGLLLTAAEIDRMETVPDLVFLSCCHLGKVSGAEPGGNRLAASLAQELINMGVRCVVAAGWEVDDSAACCFSETFFNRLAIYGDHFAEAIACARLDTLEQFPACNTWGAYQAYGDPLFQLRLLPSGDGSNSCLRGSPELLDWLEEQRLAAATPSSTAAASGFAQLQRQVQKRFEGLPESWINQAEVQYGLGLLYSEWDEAQALADARTALLQAMARFSGRGCVPMTAVEKLIDVEIRQAYLAADPEPGFGTADFKQASTLIKAAIARADHLSEMCEGTPGVLLARRQVMRGRGLKRQAHIALLQSLTQSRSKALDKLISQSLDAARQAYAAGEDKDAPDWNPYAMLNRIQLEVMCMTGTPSLDDLKRCEAEAQVRYKQSFGVFDAVMTADVLLTRWLIDVTRGSGSAGSQTCNERTLNDSYDDALAGQRISQRQFESVVRQLQMITKWLEWSGKTGDAQVLDNIARVLKTRRG</sequence>
<dbReference type="Proteomes" id="UP000426235">
    <property type="component" value="Chromosome"/>
</dbReference>
<protein>
    <submittedName>
        <fullName evidence="3">CHAT domain-containing protein</fullName>
    </submittedName>
</protein>
<dbReference type="Gene3D" id="3.40.50.1820">
    <property type="entry name" value="alpha/beta hydrolase"/>
    <property type="match status" value="1"/>
</dbReference>
<gene>
    <name evidence="3" type="ORF">GPJ81_10235</name>
</gene>
<dbReference type="Pfam" id="PF02450">
    <property type="entry name" value="LCAT"/>
    <property type="match status" value="1"/>
</dbReference>
<dbReference type="Pfam" id="PF12770">
    <property type="entry name" value="CHAT"/>
    <property type="match status" value="1"/>
</dbReference>
<dbReference type="RefSeq" id="WP_157192068.1">
    <property type="nucleotide sequence ID" value="NZ_CP046621.1"/>
</dbReference>
<keyword evidence="4" id="KW-1185">Reference proteome</keyword>
<dbReference type="GO" id="GO:0006629">
    <property type="term" value="P:lipid metabolic process"/>
    <property type="evidence" value="ECO:0007669"/>
    <property type="project" value="InterPro"/>
</dbReference>
<dbReference type="Pfam" id="PF24096">
    <property type="entry name" value="DUF7379"/>
    <property type="match status" value="1"/>
</dbReference>
<dbReference type="InterPro" id="IPR055803">
    <property type="entry name" value="DUF7379"/>
</dbReference>
<dbReference type="PANTHER" id="PTHR11440">
    <property type="entry name" value="LECITHIN-CHOLESTEROL ACYLTRANSFERASE-RELATED"/>
    <property type="match status" value="1"/>
</dbReference>
<dbReference type="SUPFAM" id="SSF53474">
    <property type="entry name" value="alpha/beta-Hydrolases"/>
    <property type="match status" value="2"/>
</dbReference>
<dbReference type="InterPro" id="IPR029058">
    <property type="entry name" value="AB_hydrolase_fold"/>
</dbReference>
<evidence type="ECO:0000259" key="1">
    <source>
        <dbReference type="Pfam" id="PF12770"/>
    </source>
</evidence>
<dbReference type="GO" id="GO:0008374">
    <property type="term" value="F:O-acyltransferase activity"/>
    <property type="evidence" value="ECO:0007669"/>
    <property type="project" value="InterPro"/>
</dbReference>
<dbReference type="InterPro" id="IPR024983">
    <property type="entry name" value="CHAT_dom"/>
</dbReference>
<name>A0A6I6GVN8_9PSED</name>
<dbReference type="InterPro" id="IPR003386">
    <property type="entry name" value="LACT/PDAT_acylTrfase"/>
</dbReference>
<evidence type="ECO:0000259" key="2">
    <source>
        <dbReference type="Pfam" id="PF24096"/>
    </source>
</evidence>
<evidence type="ECO:0000313" key="3">
    <source>
        <dbReference type="EMBL" id="QGW77039.1"/>
    </source>
</evidence>
<organism evidence="3 4">
    <name type="scientific">Pseudomonas alkylphenolica</name>
    <dbReference type="NCBI Taxonomy" id="237609"/>
    <lineage>
        <taxon>Bacteria</taxon>
        <taxon>Pseudomonadati</taxon>
        <taxon>Pseudomonadota</taxon>
        <taxon>Gammaproteobacteria</taxon>
        <taxon>Pseudomonadales</taxon>
        <taxon>Pseudomonadaceae</taxon>
        <taxon>Pseudomonas</taxon>
    </lineage>
</organism>
<accession>A0A6I6GVN8</accession>
<reference evidence="3" key="1">
    <citation type="submission" date="2019-12" db="EMBL/GenBank/DDBJ databases">
        <title>Hybrid Genome Assemblies of two High G+C Isolates from Undergraduate Microbiology Courses.</title>
        <authorList>
            <person name="Ne Ville C.J."/>
            <person name="Enright D."/>
            <person name="Hernandez I."/>
            <person name="Dodsworth J."/>
            <person name="Orwin P.M."/>
        </authorList>
    </citation>
    <scope>NUCLEOTIDE SEQUENCE [LARGE SCALE GENOMIC DNA]</scope>
    <source>
        <strain evidence="3">Neo</strain>
    </source>
</reference>
<evidence type="ECO:0000313" key="4">
    <source>
        <dbReference type="Proteomes" id="UP000426235"/>
    </source>
</evidence>
<feature type="domain" description="DUF7379" evidence="2">
    <location>
        <begin position="216"/>
        <end position="295"/>
    </location>
</feature>
<feature type="domain" description="CHAT" evidence="1">
    <location>
        <begin position="1296"/>
        <end position="1581"/>
    </location>
</feature>
<dbReference type="EMBL" id="CP046621">
    <property type="protein sequence ID" value="QGW77039.1"/>
    <property type="molecule type" value="Genomic_DNA"/>
</dbReference>
<proteinExistence type="predicted"/>